<gene>
    <name evidence="1" type="ORF">Ae201684_007511</name>
</gene>
<evidence type="ECO:0000313" key="2">
    <source>
        <dbReference type="Proteomes" id="UP000481153"/>
    </source>
</evidence>
<protein>
    <submittedName>
        <fullName evidence="1">Uncharacterized protein</fullName>
    </submittedName>
</protein>
<sequence>MMDGGESALSVFHTRRLLQVIELPLEHSDETNVILEFASRCADEKQFQAFYCADKTLLLRSLEQDLHPRFWRVPWTLALERMQQASQPTGFNLNLPSLDSATGSSLSAQSMTAMNQRVVALEFSPEGDWLVVVVSWGPKMFLLVVPVASLVTRERKLSLQAQLCDGAPGELMSVAPSSMSTQMMSFLRAHGQNGAKYHSTVASDEEDLSVLEFSQGMTTPTCATWWRSFNGQNYILVGSIHDLISIVHVETNRECCRCELSGAIEDIQLVHGATATTMLVKTKSKSDETSYFKVLLEMKKESNVVTTFPDHFLEDKAFRPQRIKRFPSTTTLHVVQESTFDRFTSHLAVYEPSNDNSSAKVSFYSSDFAWTLVSECNLPITTDMHNVQVHFCSSQLILIQASYDSHNVAAWVSHRVKSPEIHASKVVHTLKLREDEGIRRAVVGRTLDVEADMLYFLHTDHQIYECRPKWTRVTLFQALHARSMHVQDAVFIGHAMGIDMASLCEVVADTICADHQPEQCKKMSRNSCEWIMRLYAKSRVVPSKAMDKLVAHGGLQNAIEYARETLAKPDVPDREFLAHTLIDSALKLYQTEATSSSNWDSLYSFLETNKDYQTAFAIQRCVATQCVDGALHVGHYRHAIDAALRSLQEFGRHLSPDQVTFLLDHEYASKLTAPDVRVLFRALPLSLQFQTMVAHPPALLLQRDYIVRILPELTDDEAFQLATTLDPRLIAPKPLTTLPNASNEAASDVMTSEAILVTLEEKVELFLTVLLRLHSKRSSSKPCSAKNYTHDDLISLLKLWSKQYRPPILVMRCSDYGDWAAAAACYEAQGEWVDAIECKLHMHEERRVGSSHKTRHIMPHEDLVDLMQSLVFTSKNSMAAAMKRAVLARLILHWNAMEYDLSALEAFLLKQSDLSPVAQILFTAVDSFDERDREFITQCQRLPLSGVFYLKVCEAHVASRKLAASSSQQDVARLIDTVLENLERHYPDVAHFKLERQTPTRLGQNDPIETHARVFSCGHAFPRRVFDDDVVPLFEKKMAALSLPNTTQMLLQEYRKPKRIEAPCPVCAFSRLQTILAQPHKRSINNTTRETPRPRVMTAEQWIWK</sequence>
<dbReference type="Proteomes" id="UP000481153">
    <property type="component" value="Unassembled WGS sequence"/>
</dbReference>
<reference evidence="1 2" key="1">
    <citation type="submission" date="2019-07" db="EMBL/GenBank/DDBJ databases">
        <title>Genomics analysis of Aphanomyces spp. identifies a new class of oomycete effector associated with host adaptation.</title>
        <authorList>
            <person name="Gaulin E."/>
        </authorList>
    </citation>
    <scope>NUCLEOTIDE SEQUENCE [LARGE SCALE GENOMIC DNA]</scope>
    <source>
        <strain evidence="1 2">ATCC 201684</strain>
    </source>
</reference>
<keyword evidence="2" id="KW-1185">Reference proteome</keyword>
<comment type="caution">
    <text evidence="1">The sequence shown here is derived from an EMBL/GenBank/DDBJ whole genome shotgun (WGS) entry which is preliminary data.</text>
</comment>
<accession>A0A6G0X8X7</accession>
<dbReference type="VEuPathDB" id="FungiDB:AeMF1_020101"/>
<evidence type="ECO:0000313" key="1">
    <source>
        <dbReference type="EMBL" id="KAF0736501.1"/>
    </source>
</evidence>
<organism evidence="1 2">
    <name type="scientific">Aphanomyces euteiches</name>
    <dbReference type="NCBI Taxonomy" id="100861"/>
    <lineage>
        <taxon>Eukaryota</taxon>
        <taxon>Sar</taxon>
        <taxon>Stramenopiles</taxon>
        <taxon>Oomycota</taxon>
        <taxon>Saprolegniomycetes</taxon>
        <taxon>Saprolegniales</taxon>
        <taxon>Verrucalvaceae</taxon>
        <taxon>Aphanomyces</taxon>
    </lineage>
</organism>
<proteinExistence type="predicted"/>
<dbReference type="AlphaFoldDB" id="A0A6G0X8X7"/>
<name>A0A6G0X8X7_9STRA</name>
<dbReference type="EMBL" id="VJMJ01000089">
    <property type="protein sequence ID" value="KAF0736501.1"/>
    <property type="molecule type" value="Genomic_DNA"/>
</dbReference>